<dbReference type="Pfam" id="PF00144">
    <property type="entry name" value="Beta-lactamase"/>
    <property type="match status" value="1"/>
</dbReference>
<proteinExistence type="predicted"/>
<comment type="caution">
    <text evidence="3">The sequence shown here is derived from an EMBL/GenBank/DDBJ whole genome shotgun (WGS) entry which is preliminary data.</text>
</comment>
<evidence type="ECO:0000313" key="3">
    <source>
        <dbReference type="EMBL" id="NJC69419.1"/>
    </source>
</evidence>
<feature type="compositionally biased region" description="Basic and acidic residues" evidence="1">
    <location>
        <begin position="365"/>
        <end position="385"/>
    </location>
</feature>
<organism evidence="3 4">
    <name type="scientific">Planosporangium thailandense</name>
    <dbReference type="NCBI Taxonomy" id="765197"/>
    <lineage>
        <taxon>Bacteria</taxon>
        <taxon>Bacillati</taxon>
        <taxon>Actinomycetota</taxon>
        <taxon>Actinomycetes</taxon>
        <taxon>Micromonosporales</taxon>
        <taxon>Micromonosporaceae</taxon>
        <taxon>Planosporangium</taxon>
    </lineage>
</organism>
<dbReference type="PANTHER" id="PTHR46825:SF9">
    <property type="entry name" value="BETA-LACTAMASE-RELATED DOMAIN-CONTAINING PROTEIN"/>
    <property type="match status" value="1"/>
</dbReference>
<keyword evidence="4" id="KW-1185">Reference proteome</keyword>
<feature type="domain" description="Beta-lactamase-related" evidence="2">
    <location>
        <begin position="18"/>
        <end position="363"/>
    </location>
</feature>
<evidence type="ECO:0000313" key="4">
    <source>
        <dbReference type="Proteomes" id="UP000722989"/>
    </source>
</evidence>
<feature type="region of interest" description="Disordered" evidence="1">
    <location>
        <begin position="364"/>
        <end position="399"/>
    </location>
</feature>
<dbReference type="InterPro" id="IPR012338">
    <property type="entry name" value="Beta-lactam/transpept-like"/>
</dbReference>
<dbReference type="SUPFAM" id="SSF56601">
    <property type="entry name" value="beta-lactamase/transpeptidase-like"/>
    <property type="match status" value="1"/>
</dbReference>
<dbReference type="InterPro" id="IPR050491">
    <property type="entry name" value="AmpC-like"/>
</dbReference>
<name>A0ABX0XTU7_9ACTN</name>
<accession>A0ABX0XTU7</accession>
<dbReference type="RefSeq" id="WP_167924290.1">
    <property type="nucleotide sequence ID" value="NZ_JAATVY010000003.1"/>
</dbReference>
<reference evidence="3 4" key="1">
    <citation type="submission" date="2020-03" db="EMBL/GenBank/DDBJ databases">
        <title>WGS of the type strain of Planosporangium spp.</title>
        <authorList>
            <person name="Thawai C."/>
        </authorList>
    </citation>
    <scope>NUCLEOTIDE SEQUENCE [LARGE SCALE GENOMIC DNA]</scope>
    <source>
        <strain evidence="3 4">TBRC 5610</strain>
    </source>
</reference>
<dbReference type="PANTHER" id="PTHR46825">
    <property type="entry name" value="D-ALANYL-D-ALANINE-CARBOXYPEPTIDASE/ENDOPEPTIDASE AMPH"/>
    <property type="match status" value="1"/>
</dbReference>
<dbReference type="EMBL" id="JAATVY010000003">
    <property type="protein sequence ID" value="NJC69419.1"/>
    <property type="molecule type" value="Genomic_DNA"/>
</dbReference>
<sequence>MGVDQLTEAQIRAAVAVMESFQRRAGQPGIAYGIIAGGELVHSGGIGERRLGGPAPDADTVFRIASMTKSFTAAAVLLLRDRGALRLDDAVATYVPELPGCNGPTADSPTLTIRHLLTMTGGFPTDDPWGDRQQGLPLPAFSELLRRGVSFAWAPGTRFEYSNLGYAILGRVVAAASGMSYLEFMTDHLLVPLGLKRTVFEPEGLPPAELAQGYRRVDEEWVEVPFEPYGAFAPMGGLFSTVRDLARWVGGMIDAFPARDDDDDSHPLHRASRRELQQPHHGYALLPDAVPFADVIRQTSRSYGYGLMVEDDLRHGRFVAHSGGYPGFGSYMRWHPETGIGVVALGNSTYAAARTAATDMLTALLDRRSDRRSNGRTDGPADRRTGRPAGPVPHGKPAWPATLEARADLERLLTEWDDAIAARWFADNVELDEPLSRRRAQLERLREQVGPLQPEDGQQPVHDSPAHCAWWLRGRGGRVRVEIRLTPEHPPRVQTFNVTAAIRPNDRLSALVDEIVAALNEPSPSFPASITTAPSVDREQLTRLMRLAAAWAGGCRLAEVRAGDGETATTIAITGRSGDLLLSLRTDRESVVETFSLDIAL</sequence>
<evidence type="ECO:0000259" key="2">
    <source>
        <dbReference type="Pfam" id="PF00144"/>
    </source>
</evidence>
<gene>
    <name evidence="3" type="ORF">HC031_06750</name>
</gene>
<evidence type="ECO:0000256" key="1">
    <source>
        <dbReference type="SAM" id="MobiDB-lite"/>
    </source>
</evidence>
<dbReference type="InterPro" id="IPR001466">
    <property type="entry name" value="Beta-lactam-related"/>
</dbReference>
<dbReference type="Proteomes" id="UP000722989">
    <property type="component" value="Unassembled WGS sequence"/>
</dbReference>
<dbReference type="Gene3D" id="3.40.710.10">
    <property type="entry name" value="DD-peptidase/beta-lactamase superfamily"/>
    <property type="match status" value="1"/>
</dbReference>
<protein>
    <submittedName>
        <fullName evidence="3">Beta-lactamase family protein</fullName>
    </submittedName>
</protein>